<protein>
    <submittedName>
        <fullName evidence="3">DNA-binding protein</fullName>
    </submittedName>
</protein>
<dbReference type="EMBL" id="QPMK01000003">
    <property type="protein sequence ID" value="RDD67496.1"/>
    <property type="molecule type" value="Genomic_DNA"/>
</dbReference>
<accession>A0A369TX07</accession>
<dbReference type="Proteomes" id="UP000253977">
    <property type="component" value="Unassembled WGS sequence"/>
</dbReference>
<proteinExistence type="inferred from homology"/>
<evidence type="ECO:0000313" key="3">
    <source>
        <dbReference type="EMBL" id="RDD67496.1"/>
    </source>
</evidence>
<gene>
    <name evidence="3" type="ORF">DU478_06425</name>
</gene>
<name>A0A369TX07_9RHOB</name>
<keyword evidence="4" id="KW-1185">Reference proteome</keyword>
<evidence type="ECO:0000256" key="1">
    <source>
        <dbReference type="ARBA" id="ARBA00010529"/>
    </source>
</evidence>
<evidence type="ECO:0000256" key="2">
    <source>
        <dbReference type="ARBA" id="ARBA00023125"/>
    </source>
</evidence>
<keyword evidence="2 3" id="KW-0238">DNA-binding</keyword>
<dbReference type="AlphaFoldDB" id="A0A369TX07"/>
<dbReference type="GO" id="GO:0003677">
    <property type="term" value="F:DNA binding"/>
    <property type="evidence" value="ECO:0007669"/>
    <property type="project" value="UniProtKB-KW"/>
</dbReference>
<reference evidence="3 4" key="1">
    <citation type="submission" date="2018-07" db="EMBL/GenBank/DDBJ databases">
        <title>Thalassococcus profundi sp. nov., a marine bacterium isolated from deep seawater of Okinawa Trough.</title>
        <authorList>
            <person name="Yu M."/>
        </authorList>
    </citation>
    <scope>NUCLEOTIDE SEQUENCE [LARGE SCALE GENOMIC DNA]</scope>
    <source>
        <strain evidence="3 4">WRAS1</strain>
    </source>
</reference>
<organism evidence="3 4">
    <name type="scientific">Thalassococcus profundi</name>
    <dbReference type="NCBI Taxonomy" id="2282382"/>
    <lineage>
        <taxon>Bacteria</taxon>
        <taxon>Pseudomonadati</taxon>
        <taxon>Pseudomonadota</taxon>
        <taxon>Alphaproteobacteria</taxon>
        <taxon>Rhodobacterales</taxon>
        <taxon>Roseobacteraceae</taxon>
        <taxon>Thalassococcus</taxon>
    </lineage>
</organism>
<comment type="similarity">
    <text evidence="1">Belongs to the bacterial histone-like protein family.</text>
</comment>
<dbReference type="InterPro" id="IPR000119">
    <property type="entry name" value="Hist_DNA-bd"/>
</dbReference>
<dbReference type="GO" id="GO:0030527">
    <property type="term" value="F:structural constituent of chromatin"/>
    <property type="evidence" value="ECO:0007669"/>
    <property type="project" value="InterPro"/>
</dbReference>
<dbReference type="Gene3D" id="4.10.520.10">
    <property type="entry name" value="IHF-like DNA-binding proteins"/>
    <property type="match status" value="1"/>
</dbReference>
<evidence type="ECO:0000313" key="4">
    <source>
        <dbReference type="Proteomes" id="UP000253977"/>
    </source>
</evidence>
<dbReference type="OrthoDB" id="7873378at2"/>
<sequence length="87" mass="9250">MKKKDLVDAVVARSGVKKRDAKPAVEAALAILGDALSEGRDLNLAPMGKVMVKKQKKISQGSVLTLRLRQNDKATNDGPDPLAQAAE</sequence>
<dbReference type="SUPFAM" id="SSF47729">
    <property type="entry name" value="IHF-like DNA-binding proteins"/>
    <property type="match status" value="1"/>
</dbReference>
<comment type="caution">
    <text evidence="3">The sequence shown here is derived from an EMBL/GenBank/DDBJ whole genome shotgun (WGS) entry which is preliminary data.</text>
</comment>
<dbReference type="InterPro" id="IPR010992">
    <property type="entry name" value="IHF-like_DNA-bd_dom_sf"/>
</dbReference>
<dbReference type="Pfam" id="PF00216">
    <property type="entry name" value="Bac_DNA_binding"/>
    <property type="match status" value="1"/>
</dbReference>